<name>A0A345BW04_9BACI</name>
<sequence length="526" mass="59399">MNEKIHMYRNKIREYWSKRTRNQQLLIIGGALLLLVFIVLLIFFSIRTNYAPLYNDLPVEETGQIKETLDSRGIPSEVTDDGTAILVPRESVDQLKVELAAEGVPQSGSIGYEDFQEQLGFGMTENEFSVMEKATLETELGNLMQSMDGVSQADVMVTLPEETVWVSDEPEESNASIVLTLSGGYQLDQENVQALYHLAARSIPELPVDNITITDQQANQYHYEDHGTIDGTQQAYDQQREISRTVESDLQQQLQQMLGTMMGQNKVMVSVTTDIDFTQETREEELVEPVDEEQMEGIEISAESIIETYEGEEVPEEGVAGTGEDDIANYPGVAAGEDGDYERVEERVNSDVNRIHRQIQESPYKLRDLGIQVVVEPPDPEDMLSLPTETVDNIEEILETVVTTSIDDTYLEDMEDGDITDKIFVSAQPFMGNMETEEEPESAGIPAWVYLLALGILAAIVAIVFLSRRNRYVINDEEVEEARVPLEDIPKEDHSLEGEQRQRLERLAKEKPEEFSKLLRTWLSDD</sequence>
<evidence type="ECO:0000256" key="1">
    <source>
        <dbReference type="ARBA" id="ARBA00004117"/>
    </source>
</evidence>
<feature type="transmembrane region" description="Helical" evidence="11">
    <location>
        <begin position="25"/>
        <end position="46"/>
    </location>
</feature>
<evidence type="ECO:0000313" key="14">
    <source>
        <dbReference type="EMBL" id="AXF55135.1"/>
    </source>
</evidence>
<reference evidence="14 15" key="1">
    <citation type="journal article" date="2018" name="J. Microbiol.">
        <title>Salicibibacter kimchii gen. nov., sp. nov., a moderately halophilic and alkalitolerant bacterium in the family Bacillaceae, isolated from kimchi.</title>
        <authorList>
            <person name="Jang J.Y."/>
            <person name="Oh Y.J."/>
            <person name="Lim S.K."/>
            <person name="Park H.K."/>
            <person name="Lee C."/>
            <person name="Kim J.Y."/>
            <person name="Lee M.A."/>
            <person name="Choi H.J."/>
        </authorList>
    </citation>
    <scope>NUCLEOTIDE SEQUENCE [LARGE SCALE GENOMIC DNA]</scope>
    <source>
        <strain evidence="14 15">NKC1-1</strain>
    </source>
</reference>
<evidence type="ECO:0000256" key="2">
    <source>
        <dbReference type="ARBA" id="ARBA00004651"/>
    </source>
</evidence>
<accession>A0A345BW04</accession>
<dbReference type="EMBL" id="CP031092">
    <property type="protein sequence ID" value="AXF55135.1"/>
    <property type="molecule type" value="Genomic_DNA"/>
</dbReference>
<keyword evidence="6 11" id="KW-1133">Transmembrane helix</keyword>
<evidence type="ECO:0000259" key="12">
    <source>
        <dbReference type="Pfam" id="PF01514"/>
    </source>
</evidence>
<evidence type="ECO:0000256" key="5">
    <source>
        <dbReference type="ARBA" id="ARBA00022692"/>
    </source>
</evidence>
<dbReference type="InterPro" id="IPR045851">
    <property type="entry name" value="AMP-bd_C_sf"/>
</dbReference>
<organism evidence="14 15">
    <name type="scientific">Salicibibacter kimchii</name>
    <dbReference type="NCBI Taxonomy" id="2099786"/>
    <lineage>
        <taxon>Bacteria</taxon>
        <taxon>Bacillati</taxon>
        <taxon>Bacillota</taxon>
        <taxon>Bacilli</taxon>
        <taxon>Bacillales</taxon>
        <taxon>Bacillaceae</taxon>
        <taxon>Salicibibacter</taxon>
    </lineage>
</organism>
<dbReference type="Proteomes" id="UP000252100">
    <property type="component" value="Chromosome"/>
</dbReference>
<comment type="function">
    <text evidence="9">The M ring may be actively involved in energy transduction.</text>
</comment>
<evidence type="ECO:0000256" key="7">
    <source>
        <dbReference type="ARBA" id="ARBA00023136"/>
    </source>
</evidence>
<dbReference type="AlphaFoldDB" id="A0A345BW04"/>
<keyword evidence="7 11" id="KW-0472">Membrane</keyword>
<dbReference type="RefSeq" id="WP_114370856.1">
    <property type="nucleotide sequence ID" value="NZ_CP031092.1"/>
</dbReference>
<feature type="region of interest" description="Disordered" evidence="10">
    <location>
        <begin position="485"/>
        <end position="508"/>
    </location>
</feature>
<comment type="subcellular location">
    <subcellularLocation>
        <location evidence="1 9">Bacterial flagellum basal body</location>
    </subcellularLocation>
    <subcellularLocation>
        <location evidence="2">Cell membrane</location>
        <topology evidence="2">Multi-pass membrane protein</topology>
    </subcellularLocation>
</comment>
<dbReference type="PANTHER" id="PTHR30046">
    <property type="entry name" value="FLAGELLAR M-RING PROTEIN"/>
    <property type="match status" value="1"/>
</dbReference>
<dbReference type="NCBIfam" id="TIGR00206">
    <property type="entry name" value="fliF"/>
    <property type="match status" value="1"/>
</dbReference>
<evidence type="ECO:0000313" key="15">
    <source>
        <dbReference type="Proteomes" id="UP000252100"/>
    </source>
</evidence>
<dbReference type="GO" id="GO:0005886">
    <property type="term" value="C:plasma membrane"/>
    <property type="evidence" value="ECO:0007669"/>
    <property type="project" value="UniProtKB-SubCell"/>
</dbReference>
<keyword evidence="4" id="KW-1003">Cell membrane</keyword>
<dbReference type="Pfam" id="PF01514">
    <property type="entry name" value="YscJ_FliF"/>
    <property type="match status" value="1"/>
</dbReference>
<dbReference type="PRINTS" id="PR01009">
    <property type="entry name" value="FLGMRINGFLIF"/>
</dbReference>
<dbReference type="InterPro" id="IPR006182">
    <property type="entry name" value="FliF_N_dom"/>
</dbReference>
<keyword evidence="5 11" id="KW-0812">Transmembrane</keyword>
<evidence type="ECO:0000259" key="13">
    <source>
        <dbReference type="Pfam" id="PF08345"/>
    </source>
</evidence>
<keyword evidence="8 9" id="KW-0975">Bacterial flagellum</keyword>
<feature type="transmembrane region" description="Helical" evidence="11">
    <location>
        <begin position="447"/>
        <end position="466"/>
    </location>
</feature>
<dbReference type="PANTHER" id="PTHR30046:SF0">
    <property type="entry name" value="FLAGELLAR M-RING PROTEIN"/>
    <property type="match status" value="1"/>
</dbReference>
<feature type="domain" description="Flagellar M-ring N-terminal" evidence="12">
    <location>
        <begin position="47"/>
        <end position="219"/>
    </location>
</feature>
<dbReference type="GO" id="GO:0009431">
    <property type="term" value="C:bacterial-type flagellum basal body, MS ring"/>
    <property type="evidence" value="ECO:0007669"/>
    <property type="project" value="InterPro"/>
</dbReference>
<dbReference type="KEGG" id="rue:DT065_03270"/>
<evidence type="ECO:0000256" key="6">
    <source>
        <dbReference type="ARBA" id="ARBA00022989"/>
    </source>
</evidence>
<keyword evidence="14" id="KW-0282">Flagellum</keyword>
<evidence type="ECO:0000256" key="9">
    <source>
        <dbReference type="PIRNR" id="PIRNR004862"/>
    </source>
</evidence>
<dbReference type="Gene3D" id="3.30.300.30">
    <property type="match status" value="1"/>
</dbReference>
<dbReference type="InterPro" id="IPR043427">
    <property type="entry name" value="YscJ/FliF"/>
</dbReference>
<evidence type="ECO:0000256" key="11">
    <source>
        <dbReference type="SAM" id="Phobius"/>
    </source>
</evidence>
<dbReference type="InterPro" id="IPR000067">
    <property type="entry name" value="FlgMring_FliF"/>
</dbReference>
<dbReference type="OrthoDB" id="9807026at2"/>
<evidence type="ECO:0000256" key="3">
    <source>
        <dbReference type="ARBA" id="ARBA00007971"/>
    </source>
</evidence>
<keyword evidence="15" id="KW-1185">Reference proteome</keyword>
<comment type="similarity">
    <text evidence="3 9">Belongs to the FliF family.</text>
</comment>
<keyword evidence="14" id="KW-0966">Cell projection</keyword>
<proteinExistence type="inferred from homology"/>
<evidence type="ECO:0000256" key="10">
    <source>
        <dbReference type="SAM" id="MobiDB-lite"/>
    </source>
</evidence>
<dbReference type="GO" id="GO:0003774">
    <property type="term" value="F:cytoskeletal motor activity"/>
    <property type="evidence" value="ECO:0007669"/>
    <property type="project" value="InterPro"/>
</dbReference>
<dbReference type="GO" id="GO:0071973">
    <property type="term" value="P:bacterial-type flagellum-dependent cell motility"/>
    <property type="evidence" value="ECO:0007669"/>
    <property type="project" value="InterPro"/>
</dbReference>
<feature type="domain" description="Flagellar M-ring C-terminal" evidence="13">
    <location>
        <begin position="258"/>
        <end position="402"/>
    </location>
</feature>
<dbReference type="PIRSF" id="PIRSF004862">
    <property type="entry name" value="FliF"/>
    <property type="match status" value="1"/>
</dbReference>
<keyword evidence="14" id="KW-0969">Cilium</keyword>
<dbReference type="InterPro" id="IPR013556">
    <property type="entry name" value="Flag_M-ring_C"/>
</dbReference>
<evidence type="ECO:0000256" key="4">
    <source>
        <dbReference type="ARBA" id="ARBA00022475"/>
    </source>
</evidence>
<protein>
    <recommendedName>
        <fullName evidence="9">Flagellar M-ring protein</fullName>
    </recommendedName>
</protein>
<evidence type="ECO:0000256" key="8">
    <source>
        <dbReference type="ARBA" id="ARBA00023143"/>
    </source>
</evidence>
<gene>
    <name evidence="14" type="ORF">DT065_03270</name>
</gene>
<dbReference type="Pfam" id="PF08345">
    <property type="entry name" value="YscJ_FliF_C"/>
    <property type="match status" value="1"/>
</dbReference>